<dbReference type="GO" id="GO:0031110">
    <property type="term" value="P:regulation of microtubule polymerization or depolymerization"/>
    <property type="evidence" value="ECO:0007669"/>
    <property type="project" value="InterPro"/>
</dbReference>
<dbReference type="EMBL" id="JAIZAY010000011">
    <property type="protein sequence ID" value="KAJ8033093.1"/>
    <property type="molecule type" value="Genomic_DNA"/>
</dbReference>
<reference evidence="2" key="1">
    <citation type="submission" date="2021-10" db="EMBL/GenBank/DDBJ databases">
        <title>Tropical sea cucumber genome reveals ecological adaptation and Cuvierian tubules defense mechanism.</title>
        <authorList>
            <person name="Chen T."/>
        </authorList>
    </citation>
    <scope>NUCLEOTIDE SEQUENCE</scope>
    <source>
        <strain evidence="2">Nanhai2018</strain>
        <tissue evidence="2">Muscle</tissue>
    </source>
</reference>
<feature type="compositionally biased region" description="Polar residues" evidence="1">
    <location>
        <begin position="1"/>
        <end position="23"/>
    </location>
</feature>
<dbReference type="AlphaFoldDB" id="A0A9Q1BTW2"/>
<evidence type="ECO:0000313" key="2">
    <source>
        <dbReference type="EMBL" id="KAJ8033093.1"/>
    </source>
</evidence>
<dbReference type="PANTHER" id="PTHR10104:SF20">
    <property type="entry name" value="STATHMIN DOMAIN-CONTAINING PROTEIN 1"/>
    <property type="match status" value="1"/>
</dbReference>
<dbReference type="Pfam" id="PF00836">
    <property type="entry name" value="Stathmin"/>
    <property type="match status" value="1"/>
</dbReference>
<feature type="region of interest" description="Disordered" evidence="1">
    <location>
        <begin position="223"/>
        <end position="365"/>
    </location>
</feature>
<sequence length="365" mass="40138">MGCSSSKEPIAVPSSNMTNNRNEAWSDPVSTVADKNVKPPSAGSRKSRKSSSKLIRINSAESSQTVVEDITADKSAMKILERQNSEKSLESLEDDSGSNRGVSSASSKASTTSKTSTNTYDSGLEVDCPGMITENSDPTEVKKIEEDARPPTPELLLAGTKIESRKKSSGKTKPQTTAAILEDLKSQGLLTASPAKAQSGMSFEVMIAPEFGVLKRPPPRLAKLKKRKKKQREFTKEEVEAKLKAAEERRKKKEAKMIERLNTSAKERQVQQALDSFVESQREQTMSKVEQDLDAAAQRREEKLRLQREKLEKKKAHAARVRLAKLERMAQTPQPDEEGSPALEEGSLPSEAQKTEMTPEEGALV</sequence>
<accession>A0A9Q1BTW2</accession>
<proteinExistence type="predicted"/>
<feature type="compositionally biased region" description="Basic and acidic residues" evidence="1">
    <location>
        <begin position="139"/>
        <end position="149"/>
    </location>
</feature>
<dbReference type="PROSITE" id="PS51663">
    <property type="entry name" value="STATHMIN_3"/>
    <property type="match status" value="1"/>
</dbReference>
<feature type="compositionally biased region" description="Basic and acidic residues" evidence="1">
    <location>
        <begin position="232"/>
        <end position="269"/>
    </location>
</feature>
<keyword evidence="3" id="KW-1185">Reference proteome</keyword>
<evidence type="ECO:0000256" key="1">
    <source>
        <dbReference type="SAM" id="MobiDB-lite"/>
    </source>
</evidence>
<feature type="compositionally biased region" description="Low complexity" evidence="1">
    <location>
        <begin position="103"/>
        <end position="117"/>
    </location>
</feature>
<dbReference type="Gene3D" id="6.10.280.30">
    <property type="match status" value="1"/>
</dbReference>
<feature type="region of interest" description="Disordered" evidence="1">
    <location>
        <begin position="1"/>
        <end position="176"/>
    </location>
</feature>
<gene>
    <name evidence="2" type="ORF">HOLleu_23227</name>
</gene>
<dbReference type="SUPFAM" id="SSF101494">
    <property type="entry name" value="Stathmin"/>
    <property type="match status" value="1"/>
</dbReference>
<dbReference type="InterPro" id="IPR000956">
    <property type="entry name" value="Stathmin_fam"/>
</dbReference>
<feature type="compositionally biased region" description="Basic and acidic residues" evidence="1">
    <location>
        <begin position="297"/>
        <end position="312"/>
    </location>
</feature>
<name>A0A9Q1BTW2_HOLLE</name>
<evidence type="ECO:0000313" key="3">
    <source>
        <dbReference type="Proteomes" id="UP001152320"/>
    </source>
</evidence>
<protein>
    <submittedName>
        <fullName evidence="2">Stathmin domain-containing protein 1</fullName>
    </submittedName>
</protein>
<dbReference type="Proteomes" id="UP001152320">
    <property type="component" value="Chromosome 11"/>
</dbReference>
<organism evidence="2 3">
    <name type="scientific">Holothuria leucospilota</name>
    <name type="common">Black long sea cucumber</name>
    <name type="synonym">Mertensiothuria leucospilota</name>
    <dbReference type="NCBI Taxonomy" id="206669"/>
    <lineage>
        <taxon>Eukaryota</taxon>
        <taxon>Metazoa</taxon>
        <taxon>Echinodermata</taxon>
        <taxon>Eleutherozoa</taxon>
        <taxon>Echinozoa</taxon>
        <taxon>Holothuroidea</taxon>
        <taxon>Aspidochirotacea</taxon>
        <taxon>Aspidochirotida</taxon>
        <taxon>Holothuriidae</taxon>
        <taxon>Holothuria</taxon>
    </lineage>
</organism>
<comment type="caution">
    <text evidence="2">The sequence shown here is derived from an EMBL/GenBank/DDBJ whole genome shotgun (WGS) entry which is preliminary data.</text>
</comment>
<dbReference type="OrthoDB" id="10057469at2759"/>
<dbReference type="PANTHER" id="PTHR10104">
    <property type="entry name" value="STATHMIN"/>
    <property type="match status" value="1"/>
</dbReference>
<feature type="compositionally biased region" description="Basic and acidic residues" evidence="1">
    <location>
        <begin position="71"/>
        <end position="90"/>
    </location>
</feature>
<feature type="compositionally biased region" description="Basic residues" evidence="1">
    <location>
        <begin position="313"/>
        <end position="323"/>
    </location>
</feature>
<dbReference type="InterPro" id="IPR036002">
    <property type="entry name" value="Stathmin_sf"/>
</dbReference>